<proteinExistence type="predicted"/>
<sequence length="197" mass="21678">MPSILTTESVEKFDRHSRPSYEKMSAHSQSSTYNRSYERKVVEEGPTKVNFPYGMGIDLPRLSSFQAPSSSFLQGPHNYHFGVCTSGSFHSTDDSFSASLDVSAYAPEDLKVSVIGRQIVIEAKHPEKTDELGTIERSFVRKFALPKHADPEAVQSNLSAEGVLTVEVLPPKPKEVSPSRSIPIKIVPNATTNGNQK</sequence>
<accession>A0AC34RA26</accession>
<dbReference type="Proteomes" id="UP000887576">
    <property type="component" value="Unplaced"/>
</dbReference>
<evidence type="ECO:0000313" key="1">
    <source>
        <dbReference type="Proteomes" id="UP000887576"/>
    </source>
</evidence>
<organism evidence="1 2">
    <name type="scientific">Panagrolaimus sp. JU765</name>
    <dbReference type="NCBI Taxonomy" id="591449"/>
    <lineage>
        <taxon>Eukaryota</taxon>
        <taxon>Metazoa</taxon>
        <taxon>Ecdysozoa</taxon>
        <taxon>Nematoda</taxon>
        <taxon>Chromadorea</taxon>
        <taxon>Rhabditida</taxon>
        <taxon>Tylenchina</taxon>
        <taxon>Panagrolaimomorpha</taxon>
        <taxon>Panagrolaimoidea</taxon>
        <taxon>Panagrolaimidae</taxon>
        <taxon>Panagrolaimus</taxon>
    </lineage>
</organism>
<dbReference type="WBParaSite" id="JU765_v2.g4989.t1">
    <property type="protein sequence ID" value="JU765_v2.g4989.t1"/>
    <property type="gene ID" value="JU765_v2.g4989"/>
</dbReference>
<protein>
    <submittedName>
        <fullName evidence="2">SHSP domain-containing protein</fullName>
    </submittedName>
</protein>
<reference evidence="2" key="1">
    <citation type="submission" date="2022-11" db="UniProtKB">
        <authorList>
            <consortium name="WormBaseParasite"/>
        </authorList>
    </citation>
    <scope>IDENTIFICATION</scope>
</reference>
<name>A0AC34RA26_9BILA</name>
<evidence type="ECO:0000313" key="2">
    <source>
        <dbReference type="WBParaSite" id="JU765_v2.g4989.t1"/>
    </source>
</evidence>